<dbReference type="CDD" id="cd11614">
    <property type="entry name" value="SAF_CpaB_FlgA_like"/>
    <property type="match status" value="1"/>
</dbReference>
<comment type="caution">
    <text evidence="3">The sequence shown here is derived from an EMBL/GenBank/DDBJ whole genome shotgun (WGS) entry which is preliminary data.</text>
</comment>
<dbReference type="InterPro" id="IPR013974">
    <property type="entry name" value="SAF"/>
</dbReference>
<evidence type="ECO:0000256" key="1">
    <source>
        <dbReference type="SAM" id="SignalP"/>
    </source>
</evidence>
<dbReference type="Proteomes" id="UP001500390">
    <property type="component" value="Unassembled WGS sequence"/>
</dbReference>
<dbReference type="EMBL" id="BAABFX010000020">
    <property type="protein sequence ID" value="GAA4392500.1"/>
    <property type="molecule type" value="Genomic_DNA"/>
</dbReference>
<accession>A0ABP8JL47</accession>
<keyword evidence="4" id="KW-1185">Reference proteome</keyword>
<dbReference type="Pfam" id="PF08666">
    <property type="entry name" value="SAF"/>
    <property type="match status" value="1"/>
</dbReference>
<name>A0ABP8JL47_9MICO</name>
<protein>
    <recommendedName>
        <fullName evidence="2">SAF domain-containing protein</fullName>
    </recommendedName>
</protein>
<evidence type="ECO:0000313" key="4">
    <source>
        <dbReference type="Proteomes" id="UP001500390"/>
    </source>
</evidence>
<feature type="chain" id="PRO_5045392828" description="SAF domain-containing protein" evidence="1">
    <location>
        <begin position="24"/>
        <end position="193"/>
    </location>
</feature>
<sequence length="193" mass="18469">MLSAGLAACAVVLATSAARPAPAPTVMVLVAAREVPAGAVLADGDVRPARVPVEAAQPGAIASPSDALGRRVAAGLVTGEALTASRLVPRAAVDGLPPGRVALHVVAADPASVDLLPVGATARVYPVAGGAPLAVGARVLAVDPLVAPGGVLLAGESAPRGVVLSLTVAEADAVLRGHGALDGPVTVTVVGTG</sequence>
<proteinExistence type="predicted"/>
<feature type="signal peptide" evidence="1">
    <location>
        <begin position="1"/>
        <end position="23"/>
    </location>
</feature>
<keyword evidence="1" id="KW-0732">Signal</keyword>
<reference evidence="4" key="1">
    <citation type="journal article" date="2019" name="Int. J. Syst. Evol. Microbiol.">
        <title>The Global Catalogue of Microorganisms (GCM) 10K type strain sequencing project: providing services to taxonomists for standard genome sequencing and annotation.</title>
        <authorList>
            <consortium name="The Broad Institute Genomics Platform"/>
            <consortium name="The Broad Institute Genome Sequencing Center for Infectious Disease"/>
            <person name="Wu L."/>
            <person name="Ma J."/>
        </authorList>
    </citation>
    <scope>NUCLEOTIDE SEQUENCE [LARGE SCALE GENOMIC DNA]</scope>
    <source>
        <strain evidence="4">JCM 17738</strain>
    </source>
</reference>
<feature type="domain" description="SAF" evidence="2">
    <location>
        <begin position="26"/>
        <end position="88"/>
    </location>
</feature>
<dbReference type="SMART" id="SM00858">
    <property type="entry name" value="SAF"/>
    <property type="match status" value="1"/>
</dbReference>
<gene>
    <name evidence="3" type="ORF">GCM10023153_11550</name>
</gene>
<evidence type="ECO:0000259" key="2">
    <source>
        <dbReference type="SMART" id="SM00858"/>
    </source>
</evidence>
<organism evidence="3 4">
    <name type="scientific">Ornithinibacter aureus</name>
    <dbReference type="NCBI Taxonomy" id="622664"/>
    <lineage>
        <taxon>Bacteria</taxon>
        <taxon>Bacillati</taxon>
        <taxon>Actinomycetota</taxon>
        <taxon>Actinomycetes</taxon>
        <taxon>Micrococcales</taxon>
        <taxon>Intrasporangiaceae</taxon>
        <taxon>Ornithinibacter</taxon>
    </lineage>
</organism>
<evidence type="ECO:0000313" key="3">
    <source>
        <dbReference type="EMBL" id="GAA4392500.1"/>
    </source>
</evidence>
<dbReference type="Gene3D" id="3.90.1210.10">
    <property type="entry name" value="Antifreeze-like/N-acetylneuraminic acid synthase C-terminal domain"/>
    <property type="match status" value="1"/>
</dbReference>